<dbReference type="RefSeq" id="XP_007317290.1">
    <property type="nucleotide sequence ID" value="XM_007317228.1"/>
</dbReference>
<protein>
    <recommendedName>
        <fullName evidence="10">Major facilitator superfamily (MFS) profile domain-containing protein</fullName>
    </recommendedName>
</protein>
<dbReference type="OrthoDB" id="2544694at2759"/>
<dbReference type="NCBIfam" id="TIGR00879">
    <property type="entry name" value="SP"/>
    <property type="match status" value="1"/>
</dbReference>
<dbReference type="GeneID" id="18814773"/>
<comment type="catalytic activity">
    <reaction evidence="7">
        <text>myo-inositol(out) + H(+)(out) = myo-inositol(in) + H(+)(in)</text>
        <dbReference type="Rhea" id="RHEA:60364"/>
        <dbReference type="ChEBI" id="CHEBI:15378"/>
        <dbReference type="ChEBI" id="CHEBI:17268"/>
    </reaction>
</comment>
<keyword evidence="3" id="KW-0813">Transport</keyword>
<dbReference type="InterPro" id="IPR050360">
    <property type="entry name" value="MFS_Sugar_Transporters"/>
</dbReference>
<comment type="subcellular location">
    <subcellularLocation>
        <location evidence="1">Membrane</location>
        <topology evidence="1">Multi-pass membrane protein</topology>
    </subcellularLocation>
</comment>
<feature type="transmembrane region" description="Helical" evidence="9">
    <location>
        <begin position="260"/>
        <end position="279"/>
    </location>
</feature>
<dbReference type="GO" id="GO:0005351">
    <property type="term" value="F:carbohydrate:proton symporter activity"/>
    <property type="evidence" value="ECO:0007669"/>
    <property type="project" value="TreeGrafter"/>
</dbReference>
<feature type="transmembrane region" description="Helical" evidence="9">
    <location>
        <begin position="421"/>
        <end position="441"/>
    </location>
</feature>
<feature type="region of interest" description="Disordered" evidence="8">
    <location>
        <begin position="21"/>
        <end position="77"/>
    </location>
</feature>
<evidence type="ECO:0000256" key="4">
    <source>
        <dbReference type="ARBA" id="ARBA00022692"/>
    </source>
</evidence>
<evidence type="ECO:0000256" key="3">
    <source>
        <dbReference type="ARBA" id="ARBA00022448"/>
    </source>
</evidence>
<dbReference type="Gene3D" id="1.20.1250.20">
    <property type="entry name" value="MFS general substrate transporter like domains"/>
    <property type="match status" value="1"/>
</dbReference>
<name>F8NU94_SERL9</name>
<dbReference type="InterPro" id="IPR003663">
    <property type="entry name" value="Sugar/inositol_transpt"/>
</dbReference>
<feature type="transmembrane region" description="Helical" evidence="9">
    <location>
        <begin position="549"/>
        <end position="569"/>
    </location>
</feature>
<evidence type="ECO:0000256" key="6">
    <source>
        <dbReference type="ARBA" id="ARBA00023136"/>
    </source>
</evidence>
<feature type="transmembrane region" description="Helical" evidence="9">
    <location>
        <begin position="170"/>
        <end position="194"/>
    </location>
</feature>
<feature type="transmembrane region" description="Helical" evidence="9">
    <location>
        <begin position="479"/>
        <end position="502"/>
    </location>
</feature>
<feature type="transmembrane region" description="Helical" evidence="9">
    <location>
        <begin position="383"/>
        <end position="406"/>
    </location>
</feature>
<dbReference type="InterPro" id="IPR005828">
    <property type="entry name" value="MFS_sugar_transport-like"/>
</dbReference>
<evidence type="ECO:0000256" key="1">
    <source>
        <dbReference type="ARBA" id="ARBA00004141"/>
    </source>
</evidence>
<comment type="similarity">
    <text evidence="2">Belongs to the major facilitator superfamily. Sugar transporter (TC 2.A.1.1) family.</text>
</comment>
<feature type="transmembrane region" description="Helical" evidence="9">
    <location>
        <begin position="291"/>
        <end position="314"/>
    </location>
</feature>
<dbReference type="PROSITE" id="PS50850">
    <property type="entry name" value="MFS"/>
    <property type="match status" value="1"/>
</dbReference>
<dbReference type="PANTHER" id="PTHR48022:SF78">
    <property type="entry name" value="MONOSACCHARIDE TRANSPORTER, PUTATIVE (AFU_ORTHOLOGUE AFUA_2G02110)-RELATED"/>
    <property type="match status" value="1"/>
</dbReference>
<feature type="transmembrane region" description="Helical" evidence="9">
    <location>
        <begin position="201"/>
        <end position="218"/>
    </location>
</feature>
<feature type="transmembrane region" description="Helical" evidence="9">
    <location>
        <begin position="522"/>
        <end position="543"/>
    </location>
</feature>
<evidence type="ECO:0000313" key="11">
    <source>
        <dbReference type="EMBL" id="EGO25168.1"/>
    </source>
</evidence>
<dbReference type="AlphaFoldDB" id="F8NU94"/>
<keyword evidence="6 9" id="KW-0472">Membrane</keyword>
<dbReference type="Pfam" id="PF00083">
    <property type="entry name" value="Sugar_tr"/>
    <property type="match status" value="1"/>
</dbReference>
<evidence type="ECO:0000259" key="10">
    <source>
        <dbReference type="PROSITE" id="PS50850"/>
    </source>
</evidence>
<accession>F8NU94</accession>
<dbReference type="KEGG" id="sla:SERLADRAFT_436927"/>
<keyword evidence="4 9" id="KW-0812">Transmembrane</keyword>
<evidence type="ECO:0000256" key="8">
    <source>
        <dbReference type="SAM" id="MobiDB-lite"/>
    </source>
</evidence>
<sequence length="653" mass="72329">MHLTPLPPIIPIANFPSNLQVTHSSTSSRSGEDMSQNEKIDMSELSGKTDTEHREHFSSVNSSRSITIPSSRPNEKAHNDLANEAGEIEHTEEIPPLPEWWLSKYLPGYSSKRMLKFKKPHTYYWAINLLAGLAILFYGYDQGVMSQVNLNDNYLQLMGIYPTTGNSRNLAALGGIVSVYYGGSLIGALIGGTIADRSGRITAIILGVLTSIIGAVFQSSAMNITWMCCARVVTGLGVGAIDAVIPVWSSEVSSHQARGSFLAVEFFLNIGGLALAYWIEIFAGLNSNKVMAWRTPIALQIVFLLTILVLIPFFPESPRYLAKVGRVSEARAVLQATRSGDVEAELRLIVRSVMHDRQNAHDNHYTSMIFAKTKTQRELRWRVVLSVWLQIMQELVGIGVITVYAIDLIQGAGFSLSESKLLAGFNDISYMFCVLFAVFTLDRCGRRSTMVWGAVAMALFLLIGGILDKYAQAEGPNKRMFGGAVVAFTFLYTGTFGATWLVTPWLYPTELFPTYVRAKGGAWSVVGWSIGNGVVTMITPFLFQAIGYGVMLLLFGLNIFVIPFIIFMYPETSGRPLEQIDDFFSNATSWNVFKASQQIRDQGFVDWQWTRKYKGGIEHEDVALETIDTKDESKSTQGPFTRLRRKASAAGLL</sequence>
<dbReference type="PANTHER" id="PTHR48022">
    <property type="entry name" value="PLASTIDIC GLUCOSE TRANSPORTER 4"/>
    <property type="match status" value="1"/>
</dbReference>
<keyword evidence="5 9" id="KW-1133">Transmembrane helix</keyword>
<dbReference type="GO" id="GO:0016020">
    <property type="term" value="C:membrane"/>
    <property type="evidence" value="ECO:0007669"/>
    <property type="project" value="UniProtKB-SubCell"/>
</dbReference>
<evidence type="ECO:0000256" key="9">
    <source>
        <dbReference type="SAM" id="Phobius"/>
    </source>
</evidence>
<gene>
    <name evidence="11" type="ORF">SERLADRAFT_436927</name>
</gene>
<dbReference type="SUPFAM" id="SSF103473">
    <property type="entry name" value="MFS general substrate transporter"/>
    <property type="match status" value="1"/>
</dbReference>
<evidence type="ECO:0000256" key="5">
    <source>
        <dbReference type="ARBA" id="ARBA00022989"/>
    </source>
</evidence>
<feature type="compositionally biased region" description="Basic and acidic residues" evidence="8">
    <location>
        <begin position="30"/>
        <end position="57"/>
    </location>
</feature>
<dbReference type="EMBL" id="GL945433">
    <property type="protein sequence ID" value="EGO25168.1"/>
    <property type="molecule type" value="Genomic_DNA"/>
</dbReference>
<feature type="compositionally biased region" description="Low complexity" evidence="8">
    <location>
        <begin position="58"/>
        <end position="72"/>
    </location>
</feature>
<feature type="region of interest" description="Disordered" evidence="8">
    <location>
        <begin position="630"/>
        <end position="653"/>
    </location>
</feature>
<evidence type="ECO:0000256" key="2">
    <source>
        <dbReference type="ARBA" id="ARBA00010992"/>
    </source>
</evidence>
<dbReference type="PRINTS" id="PR00171">
    <property type="entry name" value="SUGRTRNSPORT"/>
</dbReference>
<reference evidence="11" key="1">
    <citation type="submission" date="2011-04" db="EMBL/GenBank/DDBJ databases">
        <title>Evolution of plant cell wall degrading machinery underlies the functional diversity of forest fungi.</title>
        <authorList>
            <consortium name="US DOE Joint Genome Institute (JGI-PGF)"/>
            <person name="Eastwood D.C."/>
            <person name="Floudas D."/>
            <person name="Binder M."/>
            <person name="Majcherczyk A."/>
            <person name="Schneider P."/>
            <person name="Aerts A."/>
            <person name="Asiegbu F.O."/>
            <person name="Baker S.E."/>
            <person name="Barry K."/>
            <person name="Bendiksby M."/>
            <person name="Blumentritt M."/>
            <person name="Coutinho P.M."/>
            <person name="Cullen D."/>
            <person name="Cullen D."/>
            <person name="Gathman A."/>
            <person name="Goodell B."/>
            <person name="Henrissat B."/>
            <person name="Ihrmark K."/>
            <person name="Kauserud H."/>
            <person name="Kohler A."/>
            <person name="LaButti K."/>
            <person name="Lapidus A."/>
            <person name="Lavin J.L."/>
            <person name="Lee Y.-H."/>
            <person name="Lindquist E."/>
            <person name="Lilly W."/>
            <person name="Lucas S."/>
            <person name="Morin E."/>
            <person name="Murat C."/>
            <person name="Oguiza J.A."/>
            <person name="Park J."/>
            <person name="Pisabarro A.G."/>
            <person name="Riley R."/>
            <person name="Rosling A."/>
            <person name="Salamov A."/>
            <person name="Schmidt O."/>
            <person name="Schmutz J."/>
            <person name="Skrede I."/>
            <person name="Stenlid J."/>
            <person name="Wiebenga A."/>
            <person name="Xie X."/>
            <person name="Kues U."/>
            <person name="Hibbett D.S."/>
            <person name="Hoffmeister D."/>
            <person name="Hogberg N."/>
            <person name="Martin F."/>
            <person name="Grigoriev I.V."/>
            <person name="Watkinson S.C."/>
        </authorList>
    </citation>
    <scope>NUCLEOTIDE SEQUENCE</scope>
    <source>
        <strain evidence="11">S7.9</strain>
    </source>
</reference>
<feature type="domain" description="Major facilitator superfamily (MFS) profile" evidence="10">
    <location>
        <begin position="127"/>
        <end position="573"/>
    </location>
</feature>
<feature type="transmembrane region" description="Helical" evidence="9">
    <location>
        <begin position="122"/>
        <end position="140"/>
    </location>
</feature>
<organism>
    <name type="scientific">Serpula lacrymans var. lacrymans (strain S7.9)</name>
    <name type="common">Dry rot fungus</name>
    <dbReference type="NCBI Taxonomy" id="578457"/>
    <lineage>
        <taxon>Eukaryota</taxon>
        <taxon>Fungi</taxon>
        <taxon>Dikarya</taxon>
        <taxon>Basidiomycota</taxon>
        <taxon>Agaricomycotina</taxon>
        <taxon>Agaricomycetes</taxon>
        <taxon>Agaricomycetidae</taxon>
        <taxon>Boletales</taxon>
        <taxon>Coniophorineae</taxon>
        <taxon>Serpulaceae</taxon>
        <taxon>Serpula</taxon>
    </lineage>
</organism>
<feature type="transmembrane region" description="Helical" evidence="9">
    <location>
        <begin position="448"/>
        <end position="467"/>
    </location>
</feature>
<dbReference type="HOGENOM" id="CLU_001265_30_3_1"/>
<proteinExistence type="inferred from homology"/>
<dbReference type="Proteomes" id="UP000008064">
    <property type="component" value="Unassembled WGS sequence"/>
</dbReference>
<dbReference type="InterPro" id="IPR036259">
    <property type="entry name" value="MFS_trans_sf"/>
</dbReference>
<evidence type="ECO:0000256" key="7">
    <source>
        <dbReference type="ARBA" id="ARBA00049119"/>
    </source>
</evidence>
<dbReference type="InterPro" id="IPR020846">
    <property type="entry name" value="MFS_dom"/>
</dbReference>